<feature type="domain" description="Helicase C-terminal" evidence="6">
    <location>
        <begin position="377"/>
        <end position="569"/>
    </location>
</feature>
<feature type="domain" description="Helicase ATP-binding" evidence="5">
    <location>
        <begin position="158"/>
        <end position="328"/>
    </location>
</feature>
<dbReference type="PANTHER" id="PTHR47961">
    <property type="entry name" value="DNA POLYMERASE THETA, PUTATIVE (AFU_ORTHOLOGUE AFUA_1G05260)-RELATED"/>
    <property type="match status" value="1"/>
</dbReference>
<keyword evidence="3 7" id="KW-0347">Helicase</keyword>
<evidence type="ECO:0000259" key="5">
    <source>
        <dbReference type="PROSITE" id="PS51192"/>
    </source>
</evidence>
<dbReference type="InterPro" id="IPR027417">
    <property type="entry name" value="P-loop_NTPase"/>
</dbReference>
<accession>A0A1I7FSZ0</accession>
<dbReference type="RefSeq" id="WP_074973056.1">
    <property type="nucleotide sequence ID" value="NZ_FPBZ01000002.1"/>
</dbReference>
<dbReference type="AlphaFoldDB" id="A0A1I7FSZ0"/>
<dbReference type="Pfam" id="PF00271">
    <property type="entry name" value="Helicase_C"/>
    <property type="match status" value="1"/>
</dbReference>
<dbReference type="PANTHER" id="PTHR47961:SF6">
    <property type="entry name" value="DNA-DIRECTED DNA POLYMERASE"/>
    <property type="match status" value="1"/>
</dbReference>
<dbReference type="InterPro" id="IPR014001">
    <property type="entry name" value="Helicase_ATP-bd"/>
</dbReference>
<dbReference type="PROSITE" id="PS51194">
    <property type="entry name" value="HELICASE_CTER"/>
    <property type="match status" value="1"/>
</dbReference>
<evidence type="ECO:0000256" key="3">
    <source>
        <dbReference type="ARBA" id="ARBA00022806"/>
    </source>
</evidence>
<evidence type="ECO:0000256" key="1">
    <source>
        <dbReference type="ARBA" id="ARBA00022741"/>
    </source>
</evidence>
<evidence type="ECO:0000259" key="6">
    <source>
        <dbReference type="PROSITE" id="PS51194"/>
    </source>
</evidence>
<evidence type="ECO:0000313" key="8">
    <source>
        <dbReference type="Proteomes" id="UP000182649"/>
    </source>
</evidence>
<dbReference type="OrthoDB" id="9815222at2"/>
<dbReference type="Gene3D" id="3.40.50.300">
    <property type="entry name" value="P-loop containing nucleotide triphosphate hydrolases"/>
    <property type="match status" value="2"/>
</dbReference>
<keyword evidence="4" id="KW-0067">ATP-binding</keyword>
<dbReference type="SMART" id="SM00487">
    <property type="entry name" value="DEXDc"/>
    <property type="match status" value="1"/>
</dbReference>
<gene>
    <name evidence="7" type="ORF">SAMN05216417_102192</name>
</gene>
<dbReference type="GO" id="GO:0003676">
    <property type="term" value="F:nucleic acid binding"/>
    <property type="evidence" value="ECO:0007669"/>
    <property type="project" value="InterPro"/>
</dbReference>
<dbReference type="GO" id="GO:0004386">
    <property type="term" value="F:helicase activity"/>
    <property type="evidence" value="ECO:0007669"/>
    <property type="project" value="UniProtKB-KW"/>
</dbReference>
<dbReference type="GO" id="GO:0016787">
    <property type="term" value="F:hydrolase activity"/>
    <property type="evidence" value="ECO:0007669"/>
    <property type="project" value="UniProtKB-KW"/>
</dbReference>
<dbReference type="GO" id="GO:0005524">
    <property type="term" value="F:ATP binding"/>
    <property type="evidence" value="ECO:0007669"/>
    <property type="project" value="UniProtKB-KW"/>
</dbReference>
<reference evidence="7 8" key="1">
    <citation type="submission" date="2016-10" db="EMBL/GenBank/DDBJ databases">
        <authorList>
            <person name="de Groot N.N."/>
        </authorList>
    </citation>
    <scope>NUCLEOTIDE SEQUENCE [LARGE SCALE GENOMIC DNA]</scope>
    <source>
        <strain evidence="7 8">Nl14</strain>
    </source>
</reference>
<evidence type="ECO:0000313" key="7">
    <source>
        <dbReference type="EMBL" id="SFU39344.1"/>
    </source>
</evidence>
<keyword evidence="1" id="KW-0547">Nucleotide-binding</keyword>
<dbReference type="InterPro" id="IPR011545">
    <property type="entry name" value="DEAD/DEAH_box_helicase_dom"/>
</dbReference>
<evidence type="ECO:0000256" key="2">
    <source>
        <dbReference type="ARBA" id="ARBA00022801"/>
    </source>
</evidence>
<dbReference type="Proteomes" id="UP000182649">
    <property type="component" value="Unassembled WGS sequence"/>
</dbReference>
<dbReference type="PROSITE" id="PS51192">
    <property type="entry name" value="HELICASE_ATP_BIND_1"/>
    <property type="match status" value="1"/>
</dbReference>
<dbReference type="InterPro" id="IPR050474">
    <property type="entry name" value="Hel308_SKI2-like"/>
</dbReference>
<evidence type="ECO:0000256" key="4">
    <source>
        <dbReference type="ARBA" id="ARBA00022840"/>
    </source>
</evidence>
<proteinExistence type="predicted"/>
<organism evidence="7 8">
    <name type="scientific">Nitrosospira multiformis</name>
    <dbReference type="NCBI Taxonomy" id="1231"/>
    <lineage>
        <taxon>Bacteria</taxon>
        <taxon>Pseudomonadati</taxon>
        <taxon>Pseudomonadota</taxon>
        <taxon>Betaproteobacteria</taxon>
        <taxon>Nitrosomonadales</taxon>
        <taxon>Nitrosomonadaceae</taxon>
        <taxon>Nitrosospira</taxon>
    </lineage>
</organism>
<dbReference type="SMART" id="SM00490">
    <property type="entry name" value="HELICc"/>
    <property type="match status" value="1"/>
</dbReference>
<name>A0A1I7FSZ0_9PROT</name>
<dbReference type="Pfam" id="PF00270">
    <property type="entry name" value="DEAD"/>
    <property type="match status" value="1"/>
</dbReference>
<dbReference type="EMBL" id="FPBZ01000002">
    <property type="protein sequence ID" value="SFU39344.1"/>
    <property type="molecule type" value="Genomic_DNA"/>
</dbReference>
<keyword evidence="2" id="KW-0378">Hydrolase</keyword>
<sequence length="874" mass="97567">MKDTELFDWLTREALQEDIARLAQHTVATEITNLEKTNADDNPQEALNWQELLLAGSLLARSDQREHQEAALRIATAAVTLDTAQDVRDAGAVLLEKLSNHRSVELAQKRSRVAPDLEGRLGVSMRLEANRRRFEDSILLESSGEWISVNNFQQELWKGASSGATWLSASAPTASGKTFLVLKWLLDHLRISETRVAVYLAPTRALVSEIELSLKELCRSGTDIEISSLPLTEVYISAVTGNKKAVFVFTQERLHLLANLLDGNLKVDLLVVDEAHKIGDNQRGVILQDAIERVSRENPTMKVVFVSPSTQNPGELLEDAPEGATKSSVDSDMLTVLQNVILAEQAPRKPKDWNLDLVRGDSVIRLGTLKLASKPMGFKKRLAFIAAAAGGRGGTLVYCNGAAEAEDVALLISQLEGSTKIDDQELLDLADLARKGVHRNYQLAPLVERGVAFHYGNMPSLLRTEIERLFRIGKIRFLACTSTLIEGVNLSCRTIVVRGPRKGKGNPMEPHDFWNLAGRAGRWGNEFQGNIICIDPHDEKAWPIGVPKRSRYPIKRETDAVLALTDDLAAYLETRNVKTLRELQQGEEFEQVGAYLLNTYIRLGSLSKAGFAKRHTVETLQKLDKSLEKISGLISIPDEVLVRHPGVSAIGLQRLLEVFRRYEGNVENLLLAPSESVDSYDRYVTVMRRINENLYPVFLPDGLIPLHALIVVEWLRGFSLSTIIRRRIEYHQRNQKSFKLPVLIRDTMSIVEETARFKAPKYISAYVDVLKLFLAEIGRDDLIDEDFDIGVALEFGVSSITLLSLMELGLSRMSAVALYEKIARDDLDRDGCLSWINEHGPNFAGMDLPNLIVRETLQVTGIRALTNDPQVSEW</sequence>
<protein>
    <submittedName>
        <fullName evidence="7">Replicative superfamily II helicase</fullName>
    </submittedName>
</protein>
<dbReference type="InterPro" id="IPR001650">
    <property type="entry name" value="Helicase_C-like"/>
</dbReference>
<dbReference type="SUPFAM" id="SSF52540">
    <property type="entry name" value="P-loop containing nucleoside triphosphate hydrolases"/>
    <property type="match status" value="1"/>
</dbReference>